<organism evidence="1 2">
    <name type="scientific">Labilithrix luteola</name>
    <dbReference type="NCBI Taxonomy" id="1391654"/>
    <lineage>
        <taxon>Bacteria</taxon>
        <taxon>Pseudomonadati</taxon>
        <taxon>Myxococcota</taxon>
        <taxon>Polyangia</taxon>
        <taxon>Polyangiales</taxon>
        <taxon>Labilitrichaceae</taxon>
        <taxon>Labilithrix</taxon>
    </lineage>
</organism>
<accession>A0A0K1Q332</accession>
<sequence>MSRNKKVLIVGLDPKVVDYSHLAVKLDEPTLRARLATDEKRLRDLGYETRSLPIDRGETAEAVVSATLDEETFDCVLIGAGIRTVPPLFLLFERLVNLVHEKAPHAKICFNTVPEDTAASVQRWV</sequence>
<keyword evidence="2" id="KW-1185">Reference proteome</keyword>
<dbReference type="KEGG" id="llu:AKJ09_06725"/>
<name>A0A0K1Q332_9BACT</name>
<dbReference type="Proteomes" id="UP000064967">
    <property type="component" value="Chromosome"/>
</dbReference>
<proteinExistence type="predicted"/>
<protein>
    <submittedName>
        <fullName evidence="1">Uncharacterized protein</fullName>
    </submittedName>
</protein>
<evidence type="ECO:0000313" key="1">
    <source>
        <dbReference type="EMBL" id="AKV00062.1"/>
    </source>
</evidence>
<dbReference type="STRING" id="1391654.AKJ09_06725"/>
<dbReference type="RefSeq" id="WP_146651421.1">
    <property type="nucleotide sequence ID" value="NZ_CP012333.1"/>
</dbReference>
<dbReference type="AlphaFoldDB" id="A0A0K1Q332"/>
<dbReference type="OrthoDB" id="1495085at2"/>
<gene>
    <name evidence="1" type="ORF">AKJ09_06725</name>
</gene>
<evidence type="ECO:0000313" key="2">
    <source>
        <dbReference type="Proteomes" id="UP000064967"/>
    </source>
</evidence>
<dbReference type="EMBL" id="CP012333">
    <property type="protein sequence ID" value="AKV00062.1"/>
    <property type="molecule type" value="Genomic_DNA"/>
</dbReference>
<reference evidence="1 2" key="1">
    <citation type="submission" date="2015-08" db="EMBL/GenBank/DDBJ databases">
        <authorList>
            <person name="Babu N.S."/>
            <person name="Beckwith C.J."/>
            <person name="Beseler K.G."/>
            <person name="Brison A."/>
            <person name="Carone J.V."/>
            <person name="Caskin T.P."/>
            <person name="Diamond M."/>
            <person name="Durham M.E."/>
            <person name="Foxe J.M."/>
            <person name="Go M."/>
            <person name="Henderson B.A."/>
            <person name="Jones I.B."/>
            <person name="McGettigan J.A."/>
            <person name="Micheletti S.J."/>
            <person name="Nasrallah M.E."/>
            <person name="Ortiz D."/>
            <person name="Piller C.R."/>
            <person name="Privatt S.R."/>
            <person name="Schneider S.L."/>
            <person name="Sharp S."/>
            <person name="Smith T.C."/>
            <person name="Stanton J.D."/>
            <person name="Ullery H.E."/>
            <person name="Wilson R.J."/>
            <person name="Serrano M.G."/>
            <person name="Buck G."/>
            <person name="Lee V."/>
            <person name="Wang Y."/>
            <person name="Carvalho R."/>
            <person name="Voegtly L."/>
            <person name="Shi R."/>
            <person name="Duckworth R."/>
            <person name="Johnson A."/>
            <person name="Loviza R."/>
            <person name="Walstead R."/>
            <person name="Shah Z."/>
            <person name="Kiflezghi M."/>
            <person name="Wade K."/>
            <person name="Ball S.L."/>
            <person name="Bradley K.W."/>
            <person name="Asai D.J."/>
            <person name="Bowman C.A."/>
            <person name="Russell D.A."/>
            <person name="Pope W.H."/>
            <person name="Jacobs-Sera D."/>
            <person name="Hendrix R.W."/>
            <person name="Hatfull G.F."/>
        </authorList>
    </citation>
    <scope>NUCLEOTIDE SEQUENCE [LARGE SCALE GENOMIC DNA]</scope>
    <source>
        <strain evidence="1 2">DSM 27648</strain>
    </source>
</reference>